<evidence type="ECO:0000313" key="11">
    <source>
        <dbReference type="Proteomes" id="UP001157961"/>
    </source>
</evidence>
<keyword evidence="8" id="KW-0732">Signal</keyword>
<dbReference type="Pfam" id="PF01435">
    <property type="entry name" value="Peptidase_M48"/>
    <property type="match status" value="1"/>
</dbReference>
<feature type="region of interest" description="Disordered" evidence="7">
    <location>
        <begin position="27"/>
        <end position="51"/>
    </location>
</feature>
<dbReference type="EMBL" id="FXTY01000002">
    <property type="protein sequence ID" value="SMP14658.1"/>
    <property type="molecule type" value="Genomic_DNA"/>
</dbReference>
<comment type="similarity">
    <text evidence="6">Belongs to the peptidase M48 family.</text>
</comment>
<evidence type="ECO:0000256" key="8">
    <source>
        <dbReference type="SAM" id="SignalP"/>
    </source>
</evidence>
<keyword evidence="1 6" id="KW-0645">Protease</keyword>
<keyword evidence="5 6" id="KW-0482">Metalloprotease</keyword>
<organism evidence="10 11">
    <name type="scientific">Shimia sagamensis</name>
    <dbReference type="NCBI Taxonomy" id="1566352"/>
    <lineage>
        <taxon>Bacteria</taxon>
        <taxon>Pseudomonadati</taxon>
        <taxon>Pseudomonadota</taxon>
        <taxon>Alphaproteobacteria</taxon>
        <taxon>Rhodobacterales</taxon>
        <taxon>Roseobacteraceae</taxon>
    </lineage>
</organism>
<evidence type="ECO:0000256" key="2">
    <source>
        <dbReference type="ARBA" id="ARBA00022723"/>
    </source>
</evidence>
<name>A0ABY1NPG9_9RHOB</name>
<evidence type="ECO:0000313" key="10">
    <source>
        <dbReference type="EMBL" id="SMP14658.1"/>
    </source>
</evidence>
<keyword evidence="11" id="KW-1185">Reference proteome</keyword>
<comment type="caution">
    <text evidence="10">The sequence shown here is derived from an EMBL/GenBank/DDBJ whole genome shotgun (WGS) entry which is preliminary data.</text>
</comment>
<dbReference type="InterPro" id="IPR051156">
    <property type="entry name" value="Mito/Outer_Membr_Metalloprot"/>
</dbReference>
<evidence type="ECO:0000256" key="3">
    <source>
        <dbReference type="ARBA" id="ARBA00022801"/>
    </source>
</evidence>
<dbReference type="InterPro" id="IPR001915">
    <property type="entry name" value="Peptidase_M48"/>
</dbReference>
<dbReference type="PANTHER" id="PTHR22726:SF1">
    <property type="entry name" value="METALLOENDOPEPTIDASE OMA1, MITOCHONDRIAL"/>
    <property type="match status" value="1"/>
</dbReference>
<dbReference type="Gene3D" id="3.30.2010.10">
    <property type="entry name" value="Metalloproteases ('zincins'), catalytic domain"/>
    <property type="match status" value="1"/>
</dbReference>
<dbReference type="RefSeq" id="WP_283425434.1">
    <property type="nucleotide sequence ID" value="NZ_FXTY01000002.1"/>
</dbReference>
<comment type="cofactor">
    <cofactor evidence="6">
        <name>Zn(2+)</name>
        <dbReference type="ChEBI" id="CHEBI:29105"/>
    </cofactor>
    <text evidence="6">Binds 1 zinc ion per subunit.</text>
</comment>
<reference evidence="10 11" key="1">
    <citation type="submission" date="2017-05" db="EMBL/GenBank/DDBJ databases">
        <authorList>
            <person name="Varghese N."/>
            <person name="Submissions S."/>
        </authorList>
    </citation>
    <scope>NUCLEOTIDE SEQUENCE [LARGE SCALE GENOMIC DNA]</scope>
    <source>
        <strain evidence="10 11">DSM 29734</strain>
    </source>
</reference>
<evidence type="ECO:0000256" key="4">
    <source>
        <dbReference type="ARBA" id="ARBA00022833"/>
    </source>
</evidence>
<proteinExistence type="inferred from homology"/>
<dbReference type="PROSITE" id="PS51257">
    <property type="entry name" value="PROKAR_LIPOPROTEIN"/>
    <property type="match status" value="1"/>
</dbReference>
<keyword evidence="4 6" id="KW-0862">Zinc</keyword>
<feature type="chain" id="PRO_5046367183" evidence="8">
    <location>
        <begin position="22"/>
        <end position="242"/>
    </location>
</feature>
<accession>A0ABY1NPG9</accession>
<sequence length="242" mass="25306">MRQRMPVKASFVGLAVAAVLSGCVSTTSSPTPQQAVQQKPAPQISTGQAASRLAPVKARMEAVVERECKARTAPGTNCDYKIYVDPKETKVANAYQTLDKNGRPLIIFTAPLVAETRNSHELAFVMGHEAAHHIKGHISRSQGNAMAGAALGAILVAAAGGDANAVEAAMDLGAGVGARSFSKNHELEADQLGTILTKKSGYDPLIGVNFFERTPDPGNQFLGTHPPNASRVAIVKQTAAGL</sequence>
<feature type="compositionally biased region" description="Low complexity" evidence="7">
    <location>
        <begin position="30"/>
        <end position="43"/>
    </location>
</feature>
<evidence type="ECO:0000256" key="6">
    <source>
        <dbReference type="RuleBase" id="RU003983"/>
    </source>
</evidence>
<protein>
    <submittedName>
        <fullName evidence="10">Peptidase family M48</fullName>
    </submittedName>
</protein>
<keyword evidence="3 6" id="KW-0378">Hydrolase</keyword>
<feature type="domain" description="Peptidase M48" evidence="9">
    <location>
        <begin position="58"/>
        <end position="237"/>
    </location>
</feature>
<gene>
    <name evidence="10" type="ORF">SAMN06265373_102718</name>
</gene>
<evidence type="ECO:0000256" key="5">
    <source>
        <dbReference type="ARBA" id="ARBA00023049"/>
    </source>
</evidence>
<feature type="signal peptide" evidence="8">
    <location>
        <begin position="1"/>
        <end position="21"/>
    </location>
</feature>
<keyword evidence="2" id="KW-0479">Metal-binding</keyword>
<dbReference type="CDD" id="cd07324">
    <property type="entry name" value="M48C_Oma1-like"/>
    <property type="match status" value="1"/>
</dbReference>
<dbReference type="Proteomes" id="UP001157961">
    <property type="component" value="Unassembled WGS sequence"/>
</dbReference>
<evidence type="ECO:0000256" key="7">
    <source>
        <dbReference type="SAM" id="MobiDB-lite"/>
    </source>
</evidence>
<evidence type="ECO:0000256" key="1">
    <source>
        <dbReference type="ARBA" id="ARBA00022670"/>
    </source>
</evidence>
<evidence type="ECO:0000259" key="9">
    <source>
        <dbReference type="Pfam" id="PF01435"/>
    </source>
</evidence>
<dbReference type="PANTHER" id="PTHR22726">
    <property type="entry name" value="METALLOENDOPEPTIDASE OMA1"/>
    <property type="match status" value="1"/>
</dbReference>